<evidence type="ECO:0000313" key="8">
    <source>
        <dbReference type="Proteomes" id="UP000061809"/>
    </source>
</evidence>
<dbReference type="Proteomes" id="UP001266995">
    <property type="component" value="Unassembled WGS sequence"/>
</dbReference>
<evidence type="ECO:0000313" key="5">
    <source>
        <dbReference type="EMBL" id="MDE8697023.1"/>
    </source>
</evidence>
<dbReference type="Gene3D" id="1.10.10.1150">
    <property type="entry name" value="Coenzyme PQQ synthesis protein D (PqqD)"/>
    <property type="match status" value="1"/>
</dbReference>
<dbReference type="Proteomes" id="UP000448877">
    <property type="component" value="Unassembled WGS sequence"/>
</dbReference>
<reference evidence="10 11" key="3">
    <citation type="journal article" date="2019" name="Nat. Med.">
        <title>A library of human gut bacterial isolates paired with longitudinal multiomics data enables mechanistic microbiome research.</title>
        <authorList>
            <person name="Poyet M."/>
            <person name="Groussin M."/>
            <person name="Gibbons S.M."/>
            <person name="Avila-Pacheco J."/>
            <person name="Jiang X."/>
            <person name="Kearney S.M."/>
            <person name="Perrotta A.R."/>
            <person name="Berdy B."/>
            <person name="Zhao S."/>
            <person name="Lieberman T.D."/>
            <person name="Swanson P.K."/>
            <person name="Smith M."/>
            <person name="Roesemann S."/>
            <person name="Alexander J.E."/>
            <person name="Rich S.A."/>
            <person name="Livny J."/>
            <person name="Vlamakis H."/>
            <person name="Clish C."/>
            <person name="Bullock K."/>
            <person name="Deik A."/>
            <person name="Scott J."/>
            <person name="Pierce K.A."/>
            <person name="Xavier R.J."/>
            <person name="Alm E.J."/>
        </authorList>
    </citation>
    <scope>NUCLEOTIDE SEQUENCE [LARGE SCALE GENOMIC DNA]</scope>
    <source>
        <strain evidence="3 11">BIOML-A6</strain>
        <strain evidence="2 10">BIOML-A7</strain>
        <strain evidence="4 12">BIOML-A8</strain>
    </source>
</reference>
<dbReference type="GeneID" id="66305144"/>
<evidence type="ECO:0000313" key="12">
    <source>
        <dbReference type="Proteomes" id="UP000482653"/>
    </source>
</evidence>
<dbReference type="Proteomes" id="UP000325055">
    <property type="component" value="Unassembled WGS sequence"/>
</dbReference>
<dbReference type="eggNOG" id="ENOG5033BC0">
    <property type="taxonomic scope" value="Bacteria"/>
</dbReference>
<dbReference type="InterPro" id="IPR041881">
    <property type="entry name" value="PqqD_sf"/>
</dbReference>
<reference evidence="5" key="4">
    <citation type="submission" date="2023-03" db="EMBL/GenBank/DDBJ databases">
        <title>DFI Biobank Strains.</title>
        <authorList>
            <person name="Mostad J."/>
            <person name="Paddock L."/>
            <person name="Medina S."/>
            <person name="Waligurski E."/>
            <person name="Barat B."/>
            <person name="Smith R."/>
            <person name="Burgo V."/>
            <person name="Metcalfe C."/>
            <person name="Woodson C."/>
            <person name="Sundararajan A."/>
            <person name="Ramaswamy R."/>
            <person name="Lin H."/>
            <person name="Pamer E.G."/>
        </authorList>
    </citation>
    <scope>NUCLEOTIDE SEQUENCE</scope>
    <source>
        <strain evidence="5">DFI.9.5</strain>
    </source>
</reference>
<evidence type="ECO:0000313" key="9">
    <source>
        <dbReference type="Proteomes" id="UP000283341"/>
    </source>
</evidence>
<evidence type="ECO:0000313" key="11">
    <source>
        <dbReference type="Proteomes" id="UP000448877"/>
    </source>
</evidence>
<dbReference type="EMBL" id="JARFID010000035">
    <property type="protein sequence ID" value="MDE8697023.1"/>
    <property type="molecule type" value="Genomic_DNA"/>
</dbReference>
<dbReference type="EMBL" id="VVYV01000062">
    <property type="protein sequence ID" value="KAA5412789.1"/>
    <property type="molecule type" value="Genomic_DNA"/>
</dbReference>
<dbReference type="RefSeq" id="WP_007209623.1">
    <property type="nucleotide sequence ID" value="NZ_CABMLT010000024.1"/>
</dbReference>
<dbReference type="EMBL" id="CP012801">
    <property type="protein sequence ID" value="ALJ60780.1"/>
    <property type="molecule type" value="Genomic_DNA"/>
</dbReference>
<dbReference type="InterPro" id="IPR008792">
    <property type="entry name" value="PQQD"/>
</dbReference>
<reference evidence="1 8" key="1">
    <citation type="journal article" date="2015" name="Science">
        <title>Genetic determinants of in vivo fitness and diet responsiveness in multiple human gut Bacteroides.</title>
        <authorList>
            <person name="Wu M."/>
            <person name="McNulty N.P."/>
            <person name="Rodionov D.A."/>
            <person name="Khoroshkin M.S."/>
            <person name="Griffin N.W."/>
            <person name="Cheng J."/>
            <person name="Latreille P."/>
            <person name="Kerstetter R.A."/>
            <person name="Terrapon N."/>
            <person name="Henrissat B."/>
            <person name="Osterman A.L."/>
            <person name="Gordon J.I."/>
        </authorList>
    </citation>
    <scope>NUCLEOTIDE SEQUENCE [LARGE SCALE GENOMIC DNA]</scope>
    <source>
        <strain evidence="1 8">WH2</strain>
    </source>
</reference>
<gene>
    <name evidence="1" type="ORF">BcellWH2_03557</name>
    <name evidence="7" type="ORF">DWX97_00320</name>
    <name evidence="3" type="ORF">F2Y81_24770</name>
    <name evidence="2" type="ORF">F2Y86_11805</name>
    <name evidence="4" type="ORF">F2Y87_23440</name>
    <name evidence="5" type="ORF">PZH42_23235</name>
    <name evidence="6" type="ORF">RO785_22670</name>
</gene>
<accession>A0A0P0GIC8</accession>
<dbReference type="PATRIC" id="fig|246787.4.peg.3670"/>
<dbReference type="Proteomes" id="UP000283341">
    <property type="component" value="Unassembled WGS sequence"/>
</dbReference>
<dbReference type="Proteomes" id="UP001221924">
    <property type="component" value="Unassembled WGS sequence"/>
</dbReference>
<evidence type="ECO:0000313" key="2">
    <source>
        <dbReference type="EMBL" id="KAA5409102.1"/>
    </source>
</evidence>
<evidence type="ECO:0000313" key="7">
    <source>
        <dbReference type="EMBL" id="RGS39768.1"/>
    </source>
</evidence>
<evidence type="ECO:0000313" key="4">
    <source>
        <dbReference type="EMBL" id="KAA5414620.1"/>
    </source>
</evidence>
<evidence type="ECO:0000313" key="3">
    <source>
        <dbReference type="EMBL" id="KAA5412789.1"/>
    </source>
</evidence>
<dbReference type="Proteomes" id="UP000061809">
    <property type="component" value="Chromosome"/>
</dbReference>
<evidence type="ECO:0000313" key="10">
    <source>
        <dbReference type="Proteomes" id="UP000325055"/>
    </source>
</evidence>
<dbReference type="EMBL" id="VVYW01000008">
    <property type="protein sequence ID" value="KAA5409102.1"/>
    <property type="molecule type" value="Genomic_DNA"/>
</dbReference>
<sequence length="88" mass="10002">MKIKNGFTLHQIGDEHIIMHNGTGNVDFSNIISLNPTATRLWQHVEGTDFNTDTLTDFLTENYEVDAETAKRDAEQLIKNWLEAGIIE</sequence>
<dbReference type="EMBL" id="VVYX01000037">
    <property type="protein sequence ID" value="KAA5414620.1"/>
    <property type="molecule type" value="Genomic_DNA"/>
</dbReference>
<evidence type="ECO:0000313" key="1">
    <source>
        <dbReference type="EMBL" id="ALJ60780.1"/>
    </source>
</evidence>
<name>A0A0P0GIC8_9BACE</name>
<dbReference type="STRING" id="246787.BcellWH2_03557"/>
<organism evidence="1 8">
    <name type="scientific">Bacteroides cellulosilyticus</name>
    <dbReference type="NCBI Taxonomy" id="246787"/>
    <lineage>
        <taxon>Bacteria</taxon>
        <taxon>Pseudomonadati</taxon>
        <taxon>Bacteroidota</taxon>
        <taxon>Bacteroidia</taxon>
        <taxon>Bacteroidales</taxon>
        <taxon>Bacteroidaceae</taxon>
        <taxon>Bacteroides</taxon>
    </lineage>
</organism>
<dbReference type="EMBL" id="QRVJ01000001">
    <property type="protein sequence ID" value="RGS39768.1"/>
    <property type="molecule type" value="Genomic_DNA"/>
</dbReference>
<dbReference type="Proteomes" id="UP000482653">
    <property type="component" value="Unassembled WGS sequence"/>
</dbReference>
<reference evidence="7 9" key="2">
    <citation type="submission" date="2018-08" db="EMBL/GenBank/DDBJ databases">
        <title>A genome reference for cultivated species of the human gut microbiota.</title>
        <authorList>
            <person name="Zou Y."/>
            <person name="Xue W."/>
            <person name="Luo G."/>
        </authorList>
    </citation>
    <scope>NUCLEOTIDE SEQUENCE [LARGE SCALE GENOMIC DNA]</scope>
    <source>
        <strain evidence="7 9">AF22-3AC</strain>
    </source>
</reference>
<dbReference type="KEGG" id="bcel:BcellWH2_03557"/>
<dbReference type="Pfam" id="PF05402">
    <property type="entry name" value="PqqD"/>
    <property type="match status" value="1"/>
</dbReference>
<proteinExistence type="predicted"/>
<evidence type="ECO:0000313" key="6">
    <source>
        <dbReference type="EMBL" id="MDT4513779.1"/>
    </source>
</evidence>
<dbReference type="EMBL" id="JAVSNH010000002">
    <property type="protein sequence ID" value="MDT4513779.1"/>
    <property type="molecule type" value="Genomic_DNA"/>
</dbReference>
<protein>
    <submittedName>
        <fullName evidence="2">PqqD family protein</fullName>
    </submittedName>
</protein>
<dbReference type="AlphaFoldDB" id="A0A0P0GIC8"/>
<reference evidence="6" key="5">
    <citation type="submission" date="2023-08" db="EMBL/GenBank/DDBJ databases">
        <title>Reintroducing virulent viruses to syntetic microbiomes.</title>
        <authorList>
            <person name="Wilde J."/>
            <person name="Boyes R."/>
            <person name="Robinson A.V."/>
            <person name="Daisley B.A."/>
            <person name="Allen-Vercoe E."/>
        </authorList>
    </citation>
    <scope>NUCLEOTIDE SEQUENCE</scope>
    <source>
        <strain evidence="6">225I_12FAA</strain>
    </source>
</reference>